<protein>
    <submittedName>
        <fullName evidence="1">DNA packaging Nu1</fullName>
    </submittedName>
</protein>
<keyword evidence="2" id="KW-1185">Reference proteome</keyword>
<dbReference type="AlphaFoldDB" id="A0A7X4GMX6"/>
<dbReference type="InterPro" id="IPR010906">
    <property type="entry name" value="Phage_lambda_Nu1_terminase-ssu"/>
</dbReference>
<name>A0A7X4GMX6_9BURK</name>
<proteinExistence type="predicted"/>
<comment type="caution">
    <text evidence="1">The sequence shown here is derived from an EMBL/GenBank/DDBJ whole genome shotgun (WGS) entry which is preliminary data.</text>
</comment>
<evidence type="ECO:0000313" key="2">
    <source>
        <dbReference type="Proteomes" id="UP000450012"/>
    </source>
</evidence>
<evidence type="ECO:0000313" key="1">
    <source>
        <dbReference type="EMBL" id="MYM65444.1"/>
    </source>
</evidence>
<accession>A0A7X4GMX6</accession>
<gene>
    <name evidence="1" type="ORF">GTP45_01175</name>
</gene>
<reference evidence="1 2" key="1">
    <citation type="submission" date="2019-12" db="EMBL/GenBank/DDBJ databases">
        <title>Novel species isolated from a subtropical stream in China.</title>
        <authorList>
            <person name="Lu H."/>
        </authorList>
    </citation>
    <scope>NUCLEOTIDE SEQUENCE [LARGE SCALE GENOMIC DNA]</scope>
    <source>
        <strain evidence="1 2">FT55W</strain>
    </source>
</reference>
<dbReference type="RefSeq" id="WP_161012055.1">
    <property type="nucleotide sequence ID" value="NZ_WWCK01000001.1"/>
</dbReference>
<dbReference type="Pfam" id="PF07471">
    <property type="entry name" value="Phage_Nu1"/>
    <property type="match status" value="1"/>
</dbReference>
<sequence>MTQAQFGSLVGISQQAVGNLVGRGVLDTSVPGIQLLQAYCSHLREQAAGRAANGDLDLATERAGLAREQRIRVALQNAVTQKQLMPAVLIEEILAKAGARIAGIFDAIPGAVRRRVPGLPAEEINAIGAEIARVRNIAASMSLADIRDDDPDVTVDDEPDEEGEI</sequence>
<dbReference type="Proteomes" id="UP000450012">
    <property type="component" value="Unassembled WGS sequence"/>
</dbReference>
<organism evidence="1 2">
    <name type="scientific">Duganella rivi</name>
    <dbReference type="NCBI Taxonomy" id="2666083"/>
    <lineage>
        <taxon>Bacteria</taxon>
        <taxon>Pseudomonadati</taxon>
        <taxon>Pseudomonadota</taxon>
        <taxon>Betaproteobacteria</taxon>
        <taxon>Burkholderiales</taxon>
        <taxon>Oxalobacteraceae</taxon>
        <taxon>Telluria group</taxon>
        <taxon>Duganella</taxon>
    </lineage>
</organism>
<dbReference type="EMBL" id="WWCK01000001">
    <property type="protein sequence ID" value="MYM65444.1"/>
    <property type="molecule type" value="Genomic_DNA"/>
</dbReference>